<protein>
    <submittedName>
        <fullName evidence="2">Uncharacterized protein</fullName>
    </submittedName>
</protein>
<dbReference type="AlphaFoldDB" id="A0A7W4NYE6"/>
<dbReference type="EMBL" id="JABEQD010000046">
    <property type="protein sequence ID" value="MBB2170489.1"/>
    <property type="molecule type" value="Genomic_DNA"/>
</dbReference>
<reference evidence="2 3" key="1">
    <citation type="submission" date="2020-04" db="EMBL/GenBank/DDBJ databases">
        <title>Description of novel Gluconacetobacter.</title>
        <authorList>
            <person name="Sombolestani A."/>
        </authorList>
    </citation>
    <scope>NUCLEOTIDE SEQUENCE [LARGE SCALE GENOMIC DNA]</scope>
    <source>
        <strain evidence="2 3">LMG 27801</strain>
    </source>
</reference>
<evidence type="ECO:0000313" key="3">
    <source>
        <dbReference type="Proteomes" id="UP000559860"/>
    </source>
</evidence>
<dbReference type="RefSeq" id="WP_182987925.1">
    <property type="nucleotide sequence ID" value="NZ_JABEQD010000046.1"/>
</dbReference>
<name>A0A7W4NYE6_9PROT</name>
<feature type="region of interest" description="Disordered" evidence="1">
    <location>
        <begin position="212"/>
        <end position="261"/>
    </location>
</feature>
<comment type="caution">
    <text evidence="2">The sequence shown here is derived from an EMBL/GenBank/DDBJ whole genome shotgun (WGS) entry which is preliminary data.</text>
</comment>
<keyword evidence="3" id="KW-1185">Reference proteome</keyword>
<proteinExistence type="predicted"/>
<sequence>MKKPNGGGHEQKTEGDALMAHDWSDNALMGMRHRLLSVLRKYCRADTSEDMLEKHAAILDYWSNMKPGNGKRTQDKTAAIRTIKAYRKAANDLLLAVQAIPEYPMIIDGRLDLFDEIHNTAKEVASLNEKISSVTGTALGHLTEHRAQNPGSVFRQILAEYARRSYEDLTGRNAAPGTNGDTGEKSGDYNAFLFDIERLFGLDRSLESQAKKARARALSKAKEKNKPKSGENSPFVAVAGNHAGSSGRPRTRSGAKKEKLR</sequence>
<dbReference type="Proteomes" id="UP000559860">
    <property type="component" value="Unassembled WGS sequence"/>
</dbReference>
<evidence type="ECO:0000313" key="2">
    <source>
        <dbReference type="EMBL" id="MBB2170489.1"/>
    </source>
</evidence>
<evidence type="ECO:0000256" key="1">
    <source>
        <dbReference type="SAM" id="MobiDB-lite"/>
    </source>
</evidence>
<feature type="compositionally biased region" description="Basic and acidic residues" evidence="1">
    <location>
        <begin position="220"/>
        <end position="229"/>
    </location>
</feature>
<organism evidence="2 3">
    <name type="scientific">Gluconacetobacter aggeris</name>
    <dbReference type="NCBI Taxonomy" id="1286186"/>
    <lineage>
        <taxon>Bacteria</taxon>
        <taxon>Pseudomonadati</taxon>
        <taxon>Pseudomonadota</taxon>
        <taxon>Alphaproteobacteria</taxon>
        <taxon>Acetobacterales</taxon>
        <taxon>Acetobacteraceae</taxon>
        <taxon>Gluconacetobacter</taxon>
    </lineage>
</organism>
<gene>
    <name evidence="2" type="ORF">HLH36_19530</name>
</gene>
<accession>A0A7W4NYE6</accession>